<keyword evidence="1" id="KW-0694">RNA-binding</keyword>
<dbReference type="Gene3D" id="1.10.1050.10">
    <property type="entry name" value="Ribosomal Protein S4 Delta 41, Chain A, domain 1"/>
    <property type="match status" value="1"/>
</dbReference>
<dbReference type="EMBL" id="CP028360">
    <property type="protein sequence ID" value="AXN02558.1"/>
    <property type="molecule type" value="Genomic_DNA"/>
</dbReference>
<dbReference type="AlphaFoldDB" id="A0A346E0Q3"/>
<dbReference type="GO" id="GO:0003723">
    <property type="term" value="F:RNA binding"/>
    <property type="evidence" value="ECO:0007669"/>
    <property type="project" value="UniProtKB-KW"/>
</dbReference>
<dbReference type="KEGG" id="vfg:C9I84_176"/>
<dbReference type="PROSITE" id="PS50889">
    <property type="entry name" value="S4"/>
    <property type="match status" value="1"/>
</dbReference>
<accession>A0A346E0Q3</accession>
<gene>
    <name evidence="3" type="ORF">C9I84_176</name>
</gene>
<keyword evidence="4" id="KW-1185">Reference proteome</keyword>
<keyword evidence="3" id="KW-0689">Ribosomal protein</keyword>
<sequence>MQAKKKEKSLMRRIKRIKTINKYGKFINGFFLNEKKTKIKDINKNRIKEYSFQLYNKQKIKKKFLIKERQFKKMCSISKKKNKPLICLIEKRFDNIIYISGYSRTRFEAKQIINHKYFLINKNNNNISSTILKIGDKIELKKKFINYDRIIKSLKKIINVPNWLNINKKKNQIEIVKEPDTFKIFEKEMINFYIK</sequence>
<dbReference type="GO" id="GO:0005840">
    <property type="term" value="C:ribosome"/>
    <property type="evidence" value="ECO:0007669"/>
    <property type="project" value="UniProtKB-KW"/>
</dbReference>
<evidence type="ECO:0000313" key="3">
    <source>
        <dbReference type="EMBL" id="AXN02558.1"/>
    </source>
</evidence>
<dbReference type="CDD" id="cd00165">
    <property type="entry name" value="S4"/>
    <property type="match status" value="1"/>
</dbReference>
<keyword evidence="3" id="KW-0687">Ribonucleoprotein</keyword>
<dbReference type="Proteomes" id="UP000257084">
    <property type="component" value="Chromosome"/>
</dbReference>
<evidence type="ECO:0000256" key="1">
    <source>
        <dbReference type="PROSITE-ProRule" id="PRU00182"/>
    </source>
</evidence>
<dbReference type="Pfam" id="PF01479">
    <property type="entry name" value="S4"/>
    <property type="match status" value="1"/>
</dbReference>
<proteinExistence type="predicted"/>
<name>A0A346E0Q3_9PROT</name>
<dbReference type="InterPro" id="IPR002942">
    <property type="entry name" value="S4_RNA-bd"/>
</dbReference>
<dbReference type="InterPro" id="IPR036986">
    <property type="entry name" value="S4_RNA-bd_sf"/>
</dbReference>
<dbReference type="SMART" id="SM00363">
    <property type="entry name" value="S4"/>
    <property type="match status" value="1"/>
</dbReference>
<feature type="domain" description="RNA-binding S4" evidence="2">
    <location>
        <begin position="91"/>
        <end position="155"/>
    </location>
</feature>
<dbReference type="Gene3D" id="3.10.290.10">
    <property type="entry name" value="RNA-binding S4 domain"/>
    <property type="match status" value="1"/>
</dbReference>
<evidence type="ECO:0000259" key="2">
    <source>
        <dbReference type="SMART" id="SM00363"/>
    </source>
</evidence>
<protein>
    <submittedName>
        <fullName evidence="3">SSU ribosomal protein S4p (S9e)</fullName>
    </submittedName>
</protein>
<dbReference type="SUPFAM" id="SSF55174">
    <property type="entry name" value="Alpha-L RNA-binding motif"/>
    <property type="match status" value="1"/>
</dbReference>
<reference evidence="3 4" key="1">
    <citation type="submission" date="2018-03" db="EMBL/GenBank/DDBJ databases">
        <title>A parallel universe: an anciently diverged bacterial symbiosis in a Hawaiian planthopper (Hemiptera: Cixiidae) reveals rearranged nutritional responsibilities.</title>
        <authorList>
            <person name="Bennett G."/>
            <person name="Mao M."/>
        </authorList>
    </citation>
    <scope>NUCLEOTIDE SEQUENCE [LARGE SCALE GENOMIC DNA]</scope>
    <source>
        <strain evidence="3 4">OLIH</strain>
    </source>
</reference>
<organism evidence="3 4">
    <name type="scientific">Candidatus Vidania fulgoroideorum</name>
    <dbReference type="NCBI Taxonomy" id="881286"/>
    <lineage>
        <taxon>Bacteria</taxon>
        <taxon>Pseudomonadati</taxon>
        <taxon>Pseudomonadota</taxon>
        <taxon>Betaproteobacteria</taxon>
        <taxon>Candidatus Vidania</taxon>
    </lineage>
</organism>
<evidence type="ECO:0000313" key="4">
    <source>
        <dbReference type="Proteomes" id="UP000257084"/>
    </source>
</evidence>